<comment type="subunit">
    <text evidence="9">Homodimer.</text>
</comment>
<sequence>MKIVTDKKKVDEILTRGVEDVIVKEDLQKALSAGRQLRVKFGIDPTSSDLHIGHSVVLRKLRQFQELGHKIVLIIGDFTALIGDPSGKDKTRPHLAPIEVKKNMKDYLKQAGKIIDIQKTETRHNSQWLSKLYGPKLFELLGMVSFNQIIERDDFSKRLKEHKSIRMHELLYPIMQGYDSVVIKADIECGGTDQLFNLLVGRSLMEKKGMRAQNIVTTPLLEGTDGVRKMSKSLGNYIGLTDKPNNMFGKVMSVDDGLVKKYFLLCTDKTEKEITTILKQDPRDAKLELAQSIVALYHGVRKAEEARDGFIETFSKKKKPTNLPVKMVKKSSMNIVDLLVETKLAGSKSEARRLIEQGGVRINEKKEKDPKKEVTLHQAINLQVGKHTFLKVKGE</sequence>
<dbReference type="InterPro" id="IPR036986">
    <property type="entry name" value="S4_RNA-bd_sf"/>
</dbReference>
<dbReference type="Proteomes" id="UP000228635">
    <property type="component" value="Unassembled WGS sequence"/>
</dbReference>
<feature type="binding site" evidence="9">
    <location>
        <position position="232"/>
    </location>
    <ligand>
        <name>ATP</name>
        <dbReference type="ChEBI" id="CHEBI:30616"/>
    </ligand>
</feature>
<accession>A0A2M6WI24</accession>
<dbReference type="EC" id="6.1.1.1" evidence="9"/>
<keyword evidence="4 9" id="KW-0067">ATP-binding</keyword>
<dbReference type="Gene3D" id="1.10.240.10">
    <property type="entry name" value="Tyrosyl-Transfer RNA Synthetase"/>
    <property type="match status" value="1"/>
</dbReference>
<comment type="catalytic activity">
    <reaction evidence="8 9">
        <text>tRNA(Tyr) + L-tyrosine + ATP = L-tyrosyl-tRNA(Tyr) + AMP + diphosphate + H(+)</text>
        <dbReference type="Rhea" id="RHEA:10220"/>
        <dbReference type="Rhea" id="RHEA-COMP:9706"/>
        <dbReference type="Rhea" id="RHEA-COMP:9707"/>
        <dbReference type="ChEBI" id="CHEBI:15378"/>
        <dbReference type="ChEBI" id="CHEBI:30616"/>
        <dbReference type="ChEBI" id="CHEBI:33019"/>
        <dbReference type="ChEBI" id="CHEBI:58315"/>
        <dbReference type="ChEBI" id="CHEBI:78442"/>
        <dbReference type="ChEBI" id="CHEBI:78536"/>
        <dbReference type="ChEBI" id="CHEBI:456215"/>
        <dbReference type="EC" id="6.1.1.1"/>
    </reaction>
</comment>
<dbReference type="InterPro" id="IPR054608">
    <property type="entry name" value="SYY-like_C"/>
</dbReference>
<evidence type="ECO:0000256" key="5">
    <source>
        <dbReference type="ARBA" id="ARBA00022884"/>
    </source>
</evidence>
<dbReference type="SUPFAM" id="SSF55174">
    <property type="entry name" value="Alpha-L RNA-binding motif"/>
    <property type="match status" value="1"/>
</dbReference>
<proteinExistence type="inferred from homology"/>
<evidence type="ECO:0000256" key="10">
    <source>
        <dbReference type="PROSITE-ProRule" id="PRU00182"/>
    </source>
</evidence>
<gene>
    <name evidence="9" type="primary">tyrS</name>
    <name evidence="12" type="ORF">COU08_02340</name>
</gene>
<dbReference type="Pfam" id="PF00579">
    <property type="entry name" value="tRNA-synt_1b"/>
    <property type="match status" value="1"/>
</dbReference>
<protein>
    <recommendedName>
        <fullName evidence="9">Tyrosine--tRNA ligase</fullName>
        <ecNumber evidence="9">6.1.1.1</ecNumber>
    </recommendedName>
    <alternativeName>
        <fullName evidence="9">Tyrosyl-tRNA synthetase</fullName>
        <shortName evidence="9">TyrRS</shortName>
    </alternativeName>
</protein>
<evidence type="ECO:0000256" key="2">
    <source>
        <dbReference type="ARBA" id="ARBA00022598"/>
    </source>
</evidence>
<feature type="short sequence motif" description="'KMSKS' region" evidence="9">
    <location>
        <begin position="229"/>
        <end position="233"/>
    </location>
</feature>
<dbReference type="EMBL" id="PFBA01000022">
    <property type="protein sequence ID" value="PIT92448.1"/>
    <property type="molecule type" value="Genomic_DNA"/>
</dbReference>
<dbReference type="GO" id="GO:0004831">
    <property type="term" value="F:tyrosine-tRNA ligase activity"/>
    <property type="evidence" value="ECO:0007669"/>
    <property type="project" value="UniProtKB-UniRule"/>
</dbReference>
<evidence type="ECO:0000256" key="9">
    <source>
        <dbReference type="HAMAP-Rule" id="MF_02007"/>
    </source>
</evidence>
<dbReference type="InterPro" id="IPR014729">
    <property type="entry name" value="Rossmann-like_a/b/a_fold"/>
</dbReference>
<feature type="short sequence motif" description="'HIGH' region" evidence="9">
    <location>
        <begin position="45"/>
        <end position="54"/>
    </location>
</feature>
<dbReference type="Gene3D" id="3.10.290.10">
    <property type="entry name" value="RNA-binding S4 domain"/>
    <property type="match status" value="1"/>
</dbReference>
<dbReference type="Pfam" id="PF22421">
    <property type="entry name" value="SYY_C-terminal"/>
    <property type="match status" value="1"/>
</dbReference>
<dbReference type="HAMAP" id="MF_02007">
    <property type="entry name" value="Tyr_tRNA_synth_type2"/>
    <property type="match status" value="1"/>
</dbReference>
<evidence type="ECO:0000256" key="1">
    <source>
        <dbReference type="ARBA" id="ARBA00022490"/>
    </source>
</evidence>
<dbReference type="SMART" id="SM00363">
    <property type="entry name" value="S4"/>
    <property type="match status" value="1"/>
</dbReference>
<name>A0A2M6WI24_9BACT</name>
<dbReference type="InterPro" id="IPR024088">
    <property type="entry name" value="Tyr-tRNA-ligase_bac-type"/>
</dbReference>
<feature type="domain" description="RNA-binding S4" evidence="11">
    <location>
        <begin position="333"/>
        <end position="395"/>
    </location>
</feature>
<keyword evidence="5 10" id="KW-0694">RNA-binding</keyword>
<dbReference type="InterPro" id="IPR002305">
    <property type="entry name" value="aa-tRNA-synth_Ic"/>
</dbReference>
<dbReference type="PANTHER" id="PTHR11766:SF1">
    <property type="entry name" value="TYROSINE--TRNA LIGASE"/>
    <property type="match status" value="1"/>
</dbReference>
<reference evidence="13" key="1">
    <citation type="submission" date="2017-09" db="EMBL/GenBank/DDBJ databases">
        <title>Depth-based differentiation of microbial function through sediment-hosted aquifers and enrichment of novel symbionts in the deep terrestrial subsurface.</title>
        <authorList>
            <person name="Probst A.J."/>
            <person name="Ladd B."/>
            <person name="Jarett J.K."/>
            <person name="Geller-Mcgrath D.E."/>
            <person name="Sieber C.M.K."/>
            <person name="Emerson J.B."/>
            <person name="Anantharaman K."/>
            <person name="Thomas B.C."/>
            <person name="Malmstrom R."/>
            <person name="Stieglmeier M."/>
            <person name="Klingl A."/>
            <person name="Woyke T."/>
            <person name="Ryan C.M."/>
            <person name="Banfield J.F."/>
        </authorList>
    </citation>
    <scope>NUCLEOTIDE SEQUENCE [LARGE SCALE GENOMIC DNA]</scope>
</reference>
<dbReference type="InterPro" id="IPR002307">
    <property type="entry name" value="Tyr-tRNA-ligase"/>
</dbReference>
<dbReference type="NCBIfam" id="TIGR00234">
    <property type="entry name" value="tyrS"/>
    <property type="match status" value="1"/>
</dbReference>
<dbReference type="GO" id="GO:0006437">
    <property type="term" value="P:tyrosyl-tRNA aminoacylation"/>
    <property type="evidence" value="ECO:0007669"/>
    <property type="project" value="UniProtKB-UniRule"/>
</dbReference>
<dbReference type="PANTHER" id="PTHR11766">
    <property type="entry name" value="TYROSYL-TRNA SYNTHETASE"/>
    <property type="match status" value="1"/>
</dbReference>
<organism evidence="12 13">
    <name type="scientific">Candidatus Harrisonbacteria bacterium CG10_big_fil_rev_8_21_14_0_10_42_17</name>
    <dbReference type="NCBI Taxonomy" id="1974584"/>
    <lineage>
        <taxon>Bacteria</taxon>
        <taxon>Candidatus Harrisoniibacteriota</taxon>
    </lineage>
</organism>
<keyword evidence="2 9" id="KW-0436">Ligase</keyword>
<dbReference type="SUPFAM" id="SSF52374">
    <property type="entry name" value="Nucleotidylyl transferase"/>
    <property type="match status" value="1"/>
</dbReference>
<dbReference type="Gene3D" id="3.40.50.620">
    <property type="entry name" value="HUPs"/>
    <property type="match status" value="1"/>
</dbReference>
<keyword evidence="3 9" id="KW-0547">Nucleotide-binding</keyword>
<dbReference type="CDD" id="cd00805">
    <property type="entry name" value="TyrRS_core"/>
    <property type="match status" value="1"/>
</dbReference>
<evidence type="ECO:0000256" key="6">
    <source>
        <dbReference type="ARBA" id="ARBA00022917"/>
    </source>
</evidence>
<evidence type="ECO:0000313" key="12">
    <source>
        <dbReference type="EMBL" id="PIT92448.1"/>
    </source>
</evidence>
<dbReference type="InterPro" id="IPR024108">
    <property type="entry name" value="Tyr-tRNA-ligase_bac_2"/>
</dbReference>
<comment type="caution">
    <text evidence="12">The sequence shown here is derived from an EMBL/GenBank/DDBJ whole genome shotgun (WGS) entry which is preliminary data.</text>
</comment>
<evidence type="ECO:0000313" key="13">
    <source>
        <dbReference type="Proteomes" id="UP000228635"/>
    </source>
</evidence>
<dbReference type="PRINTS" id="PR01040">
    <property type="entry name" value="TRNASYNTHTYR"/>
</dbReference>
<comment type="function">
    <text evidence="9">Catalyzes the attachment of tyrosine to tRNA(Tyr) in a two-step reaction: tyrosine is first activated by ATP to form Tyr-AMP and then transferred to the acceptor end of tRNA(Tyr).</text>
</comment>
<dbReference type="CDD" id="cd00165">
    <property type="entry name" value="S4"/>
    <property type="match status" value="1"/>
</dbReference>
<dbReference type="GO" id="GO:0003723">
    <property type="term" value="F:RNA binding"/>
    <property type="evidence" value="ECO:0007669"/>
    <property type="project" value="UniProtKB-KW"/>
</dbReference>
<evidence type="ECO:0000256" key="3">
    <source>
        <dbReference type="ARBA" id="ARBA00022741"/>
    </source>
</evidence>
<evidence type="ECO:0000259" key="11">
    <source>
        <dbReference type="SMART" id="SM00363"/>
    </source>
</evidence>
<dbReference type="InterPro" id="IPR002942">
    <property type="entry name" value="S4_RNA-bd"/>
</dbReference>
<dbReference type="PROSITE" id="PS50889">
    <property type="entry name" value="S4"/>
    <property type="match status" value="1"/>
</dbReference>
<comment type="subcellular location">
    <subcellularLocation>
        <location evidence="9">Cytoplasm</location>
    </subcellularLocation>
</comment>
<evidence type="ECO:0000256" key="4">
    <source>
        <dbReference type="ARBA" id="ARBA00022840"/>
    </source>
</evidence>
<keyword evidence="7 9" id="KW-0030">Aminoacyl-tRNA synthetase</keyword>
<dbReference type="GO" id="GO:0005524">
    <property type="term" value="F:ATP binding"/>
    <property type="evidence" value="ECO:0007669"/>
    <property type="project" value="UniProtKB-UniRule"/>
</dbReference>
<comment type="similarity">
    <text evidence="9">Belongs to the class-I aminoacyl-tRNA synthetase family. TyrS type 2 subfamily.</text>
</comment>
<keyword evidence="6 9" id="KW-0648">Protein biosynthesis</keyword>
<evidence type="ECO:0000256" key="7">
    <source>
        <dbReference type="ARBA" id="ARBA00023146"/>
    </source>
</evidence>
<dbReference type="AlphaFoldDB" id="A0A2M6WI24"/>
<keyword evidence="1 9" id="KW-0963">Cytoplasm</keyword>
<dbReference type="GO" id="GO:0005829">
    <property type="term" value="C:cytosol"/>
    <property type="evidence" value="ECO:0007669"/>
    <property type="project" value="TreeGrafter"/>
</dbReference>
<evidence type="ECO:0000256" key="8">
    <source>
        <dbReference type="ARBA" id="ARBA00048248"/>
    </source>
</evidence>